<proteinExistence type="predicted"/>
<keyword evidence="2" id="KW-1185">Reference proteome</keyword>
<dbReference type="InterPro" id="IPR011110">
    <property type="entry name" value="Reg_prop"/>
</dbReference>
<dbReference type="InterPro" id="IPR015943">
    <property type="entry name" value="WD40/YVTN_repeat-like_dom_sf"/>
</dbReference>
<dbReference type="Pfam" id="PF07494">
    <property type="entry name" value="Reg_prop"/>
    <property type="match status" value="1"/>
</dbReference>
<organism evidence="1 2">
    <name type="scientific">Chromatocurvus halotolerans</name>
    <dbReference type="NCBI Taxonomy" id="1132028"/>
    <lineage>
        <taxon>Bacteria</taxon>
        <taxon>Pseudomonadati</taxon>
        <taxon>Pseudomonadota</taxon>
        <taxon>Gammaproteobacteria</taxon>
        <taxon>Cellvibrionales</taxon>
        <taxon>Halieaceae</taxon>
        <taxon>Chromatocurvus</taxon>
    </lineage>
</organism>
<reference evidence="1 2" key="1">
    <citation type="submission" date="2019-03" db="EMBL/GenBank/DDBJ databases">
        <title>Genomic Encyclopedia of Type Strains, Phase IV (KMG-IV): sequencing the most valuable type-strain genomes for metagenomic binning, comparative biology and taxonomic classification.</title>
        <authorList>
            <person name="Goeker M."/>
        </authorList>
    </citation>
    <scope>NUCLEOTIDE SEQUENCE [LARGE SCALE GENOMIC DNA]</scope>
    <source>
        <strain evidence="1 2">DSM 23344</strain>
    </source>
</reference>
<dbReference type="Gene3D" id="2.130.10.10">
    <property type="entry name" value="YVTN repeat-like/Quinoprotein amine dehydrogenase"/>
    <property type="match status" value="1"/>
</dbReference>
<comment type="caution">
    <text evidence="1">The sequence shown here is derived from an EMBL/GenBank/DDBJ whole genome shotgun (WGS) entry which is preliminary data.</text>
</comment>
<dbReference type="EMBL" id="SLWX01000018">
    <property type="protein sequence ID" value="TCO72611.1"/>
    <property type="molecule type" value="Genomic_DNA"/>
</dbReference>
<evidence type="ECO:0000313" key="1">
    <source>
        <dbReference type="EMBL" id="TCO72611.1"/>
    </source>
</evidence>
<dbReference type="RefSeq" id="WP_162883982.1">
    <property type="nucleotide sequence ID" value="NZ_QQSW01000022.1"/>
</dbReference>
<evidence type="ECO:0000313" key="2">
    <source>
        <dbReference type="Proteomes" id="UP000294980"/>
    </source>
</evidence>
<dbReference type="SUPFAM" id="SSF63829">
    <property type="entry name" value="Calcium-dependent phosphotriesterase"/>
    <property type="match status" value="1"/>
</dbReference>
<name>A0A4R2KFX6_9GAMM</name>
<gene>
    <name evidence="1" type="ORF">EV688_11838</name>
</gene>
<protein>
    <submittedName>
        <fullName evidence="1">Two component regulator with propeller domain</fullName>
    </submittedName>
</protein>
<dbReference type="Proteomes" id="UP000294980">
    <property type="component" value="Unassembled WGS sequence"/>
</dbReference>
<accession>A0A4R2KFX6</accession>
<dbReference type="PROSITE" id="PS51257">
    <property type="entry name" value="PROKAR_LIPOPROTEIN"/>
    <property type="match status" value="1"/>
</dbReference>
<sequence length="245" mass="26261">MSGERSIPGAVSSLAAQACLASLLHLLAVLSLVAPAQALSPDLRLHQFESTIWTLQDGLPQVTVQAIAQGPEGYLWTGTQAGLSRFDGKRFEIFEPADNPAIPTLNIQALYLDSVGRLWIGTTRGPLYRQDNRFHAIEHRAADALDVHDFAETADGGLLIATDSGLWRTRGQTFAAVDLGEPASLRAVFHPEGESLAVGAAASANGRRYCRPDRGGSCGRDVFVTGVRARSTCRRSWPGIHESGC</sequence>
<dbReference type="AlphaFoldDB" id="A0A4R2KFX6"/>